<dbReference type="STRING" id="498211.CJA_2655"/>
<keyword evidence="1" id="KW-0547">Nucleotide-binding</keyword>
<dbReference type="InterPro" id="IPR003959">
    <property type="entry name" value="ATPase_AAA_core"/>
</dbReference>
<dbReference type="Pfam" id="PF00004">
    <property type="entry name" value="AAA"/>
    <property type="match status" value="1"/>
</dbReference>
<dbReference type="InterPro" id="IPR027417">
    <property type="entry name" value="P-loop_NTPase"/>
</dbReference>
<dbReference type="Proteomes" id="UP000001036">
    <property type="component" value="Chromosome"/>
</dbReference>
<gene>
    <name evidence="6" type="ordered locus">CJA_2655</name>
</gene>
<dbReference type="Gene3D" id="1.10.8.60">
    <property type="match status" value="1"/>
</dbReference>
<dbReference type="GO" id="GO:0016887">
    <property type="term" value="F:ATP hydrolysis activity"/>
    <property type="evidence" value="ECO:0007669"/>
    <property type="project" value="InterPro"/>
</dbReference>
<feature type="domain" description="AAA+ ATPase" evidence="5">
    <location>
        <begin position="280"/>
        <end position="413"/>
    </location>
</feature>
<name>B3PLN5_CELJU</name>
<evidence type="ECO:0000256" key="3">
    <source>
        <dbReference type="ARBA" id="ARBA00038088"/>
    </source>
</evidence>
<keyword evidence="2" id="KW-0067">ATP-binding</keyword>
<dbReference type="Gene3D" id="3.40.50.300">
    <property type="entry name" value="P-loop containing nucleotide triphosphate hydrolases"/>
    <property type="match status" value="1"/>
</dbReference>
<evidence type="ECO:0000256" key="1">
    <source>
        <dbReference type="ARBA" id="ARBA00022741"/>
    </source>
</evidence>
<organism evidence="6 7">
    <name type="scientific">Cellvibrio japonicus (strain Ueda107)</name>
    <name type="common">Pseudomonas fluorescens subsp. cellulosa</name>
    <dbReference type="NCBI Taxonomy" id="498211"/>
    <lineage>
        <taxon>Bacteria</taxon>
        <taxon>Pseudomonadati</taxon>
        <taxon>Pseudomonadota</taxon>
        <taxon>Gammaproteobacteria</taxon>
        <taxon>Cellvibrionales</taxon>
        <taxon>Cellvibrionaceae</taxon>
        <taxon>Cellvibrio</taxon>
    </lineage>
</organism>
<proteinExistence type="inferred from homology"/>
<keyword evidence="7" id="KW-1185">Reference proteome</keyword>
<protein>
    <recommendedName>
        <fullName evidence="4">Uncharacterized AAA domain-containing protein ycf46</fullName>
    </recommendedName>
</protein>
<dbReference type="GO" id="GO:0005524">
    <property type="term" value="F:ATP binding"/>
    <property type="evidence" value="ECO:0007669"/>
    <property type="project" value="UniProtKB-KW"/>
</dbReference>
<comment type="similarity">
    <text evidence="3">Belongs to the AAA ATPase family. Highly divergent.</text>
</comment>
<evidence type="ECO:0000256" key="2">
    <source>
        <dbReference type="ARBA" id="ARBA00022840"/>
    </source>
</evidence>
<evidence type="ECO:0000313" key="6">
    <source>
        <dbReference type="EMBL" id="ACE85185.1"/>
    </source>
</evidence>
<dbReference type="SMART" id="SM00382">
    <property type="entry name" value="AAA"/>
    <property type="match status" value="1"/>
</dbReference>
<dbReference type="AlphaFoldDB" id="B3PLN5"/>
<dbReference type="EMBL" id="CP000934">
    <property type="protein sequence ID" value="ACE85185.1"/>
    <property type="molecule type" value="Genomic_DNA"/>
</dbReference>
<dbReference type="SUPFAM" id="SSF52540">
    <property type="entry name" value="P-loop containing nucleoside triphosphate hydrolases"/>
    <property type="match status" value="1"/>
</dbReference>
<dbReference type="OrthoDB" id="9809379at2"/>
<reference evidence="6 7" key="1">
    <citation type="journal article" date="2008" name="J. Bacteriol.">
        <title>Insights into plant cell wall degradation from the genome sequence of the soil bacterium Cellvibrio japonicus.</title>
        <authorList>
            <person name="Deboy R.T."/>
            <person name="Mongodin E.F."/>
            <person name="Fouts D.E."/>
            <person name="Tailford L.E."/>
            <person name="Khouri H."/>
            <person name="Emerson J.B."/>
            <person name="Mohamoud Y."/>
            <person name="Watkins K."/>
            <person name="Henrissat B."/>
            <person name="Gilbert H.J."/>
            <person name="Nelson K.E."/>
        </authorList>
    </citation>
    <scope>NUCLEOTIDE SEQUENCE [LARGE SCALE GENOMIC DNA]</scope>
    <source>
        <strain evidence="6 7">Ueda107</strain>
    </source>
</reference>
<dbReference type="HOGENOM" id="CLU_023673_0_0_6"/>
<dbReference type="InterPro" id="IPR003593">
    <property type="entry name" value="AAA+_ATPase"/>
</dbReference>
<dbReference type="InterPro" id="IPR052381">
    <property type="entry name" value="AAA_domain_protein"/>
</dbReference>
<dbReference type="PANTHER" id="PTHR42960">
    <property type="entry name" value="YCF46 PROTEIN"/>
    <property type="match status" value="1"/>
</dbReference>
<dbReference type="eggNOG" id="COG0464">
    <property type="taxonomic scope" value="Bacteria"/>
</dbReference>
<evidence type="ECO:0000313" key="7">
    <source>
        <dbReference type="Proteomes" id="UP000001036"/>
    </source>
</evidence>
<dbReference type="RefSeq" id="WP_012488250.1">
    <property type="nucleotide sequence ID" value="NC_010995.1"/>
</dbReference>
<evidence type="ECO:0000259" key="5">
    <source>
        <dbReference type="SMART" id="SM00382"/>
    </source>
</evidence>
<accession>B3PLN5</accession>
<evidence type="ECO:0000256" key="4">
    <source>
        <dbReference type="ARBA" id="ARBA00040480"/>
    </source>
</evidence>
<sequence>MLATYFPPWAKETCVQDVNEIKLLLDARIPLLVIETFEEKKALDVLLKVANQQGRDLHRWSVTDGLARMSFGPQLVPKGSELTGAEDMLRQIKQQFQPGIYALCDLHPFLVDQPQVVRLLKDIALNHFAVPHTLVLLSHQLRLPAELTRYSASYRLTLPSDDKIMDIVREEAKDWSDRHAGARVKTDNLTLRKLVNNLQGLSISDVRRLVRGAIWNDGALTEEDLPRINKAKFALLDMEGVISFEQQTENFANVGGLANLKRWLVTRREAFNSEDSKLDRPKGILLLGVQGGGKSLAAKAVAGLWGLPLMRMDVGSLYNKYHGETERNLREALKLADAMSPCVLWLDEIEKGMAQDGNDGGVSQRLLGTLLTWMAERTTRVFIVATSNDISRLPPELIRKGRLDEIFFVDLPDESVRRDIFTIHLNKRQCDPRGFDLAQLATSTQGFSGSEIEQAIVAALYSAASEAKPLDTTILLREIVSTSPLSIVMAEQINQLRRWAADRTIPA</sequence>
<dbReference type="KEGG" id="cja:CJA_2655"/>
<dbReference type="PANTHER" id="PTHR42960:SF1">
    <property type="entry name" value="YCF46 PROTEIN"/>
    <property type="match status" value="1"/>
</dbReference>